<gene>
    <name evidence="4" type="ORF">ENM30_03370</name>
    <name evidence="3" type="ORF">ENT82_03290</name>
    <name evidence="2" type="ORF">ENU43_01715</name>
</gene>
<evidence type="ECO:0000313" key="2">
    <source>
        <dbReference type="EMBL" id="HGL40372.1"/>
    </source>
</evidence>
<dbReference type="EMBL" id="DTCM01000019">
    <property type="protein sequence ID" value="HGL40372.1"/>
    <property type="molecule type" value="Genomic_DNA"/>
</dbReference>
<protein>
    <submittedName>
        <fullName evidence="3">ArsR family transcriptional regulator</fullName>
    </submittedName>
</protein>
<dbReference type="GO" id="GO:0003677">
    <property type="term" value="F:DNA binding"/>
    <property type="evidence" value="ECO:0007669"/>
    <property type="project" value="InterPro"/>
</dbReference>
<evidence type="ECO:0000313" key="3">
    <source>
        <dbReference type="EMBL" id="HGN90138.1"/>
    </source>
</evidence>
<dbReference type="SUPFAM" id="SSF46894">
    <property type="entry name" value="C-terminal effector domain of the bipartite response regulators"/>
    <property type="match status" value="1"/>
</dbReference>
<dbReference type="InterPro" id="IPR000792">
    <property type="entry name" value="Tscrpt_reg_LuxR_C"/>
</dbReference>
<organism evidence="3">
    <name type="scientific">Caldiarchaeum subterraneum</name>
    <dbReference type="NCBI Taxonomy" id="311458"/>
    <lineage>
        <taxon>Archaea</taxon>
        <taxon>Nitrososphaerota</taxon>
        <taxon>Candidatus Caldarchaeales</taxon>
        <taxon>Candidatus Caldarchaeaceae</taxon>
        <taxon>Candidatus Caldarchaeum</taxon>
    </lineage>
</organism>
<dbReference type="GO" id="GO:0006355">
    <property type="term" value="P:regulation of DNA-templated transcription"/>
    <property type="evidence" value="ECO:0007669"/>
    <property type="project" value="InterPro"/>
</dbReference>
<dbReference type="PANTHER" id="PTHR34236:SF1">
    <property type="entry name" value="DIMETHYL SULFOXIDE REDUCTASE TRANSCRIPTIONAL ACTIVATOR"/>
    <property type="match status" value="1"/>
</dbReference>
<reference evidence="3" key="1">
    <citation type="journal article" date="2020" name="mSystems">
        <title>Genome- and Community-Level Interaction Insights into Carbon Utilization and Element Cycling Functions of Hydrothermarchaeota in Hydrothermal Sediment.</title>
        <authorList>
            <person name="Zhou Z."/>
            <person name="Liu Y."/>
            <person name="Xu W."/>
            <person name="Pan J."/>
            <person name="Luo Z.H."/>
            <person name="Li M."/>
        </authorList>
    </citation>
    <scope>NUCLEOTIDE SEQUENCE [LARGE SCALE GENOMIC DNA]</scope>
    <source>
        <strain evidence="4">SpSt-1073</strain>
        <strain evidence="3">SpSt-613</strain>
        <strain evidence="2">SpSt-669</strain>
    </source>
</reference>
<name>A0A7C4E0X1_CALS0</name>
<dbReference type="PROSITE" id="PS50043">
    <property type="entry name" value="HTH_LUXR_2"/>
    <property type="match status" value="1"/>
</dbReference>
<dbReference type="AlphaFoldDB" id="A0A7C4E0X1"/>
<sequence>MKASPHQLTVVVRNSTCRVVQTLFQRGVEGSFRSIRVGDRLSSHLIQLSKPVSQELLHIPDSIVYTMGRRFVWVDSPSCIACQTLSNNSAIPLNIMFIRGVGVVFTFLTPGRLVSRKILDQMRERGLDVEVLNRKVFNLRAVLTPKQQQVLYTAFMMGYFSPSRETSLGEIATRLGVSKSTVSRHLRTAMRKLAVTTPQAAV</sequence>
<dbReference type="Pfam" id="PF04967">
    <property type="entry name" value="HTH_10"/>
    <property type="match status" value="1"/>
</dbReference>
<accession>A0A7C4E0X1</accession>
<dbReference type="PANTHER" id="PTHR34236">
    <property type="entry name" value="DIMETHYL SULFOXIDE REDUCTASE TRANSCRIPTIONAL ACTIVATOR"/>
    <property type="match status" value="1"/>
</dbReference>
<dbReference type="Gene3D" id="1.10.10.10">
    <property type="entry name" value="Winged helix-like DNA-binding domain superfamily/Winged helix DNA-binding domain"/>
    <property type="match status" value="1"/>
</dbReference>
<dbReference type="InterPro" id="IPR007050">
    <property type="entry name" value="HTH_bacterioopsin"/>
</dbReference>
<feature type="domain" description="HTH luxR-type" evidence="1">
    <location>
        <begin position="136"/>
        <end position="202"/>
    </location>
</feature>
<dbReference type="InterPro" id="IPR036388">
    <property type="entry name" value="WH-like_DNA-bd_sf"/>
</dbReference>
<proteinExistence type="predicted"/>
<comment type="caution">
    <text evidence="3">The sequence shown here is derived from an EMBL/GenBank/DDBJ whole genome shotgun (WGS) entry which is preliminary data.</text>
</comment>
<dbReference type="EMBL" id="DTAD01000034">
    <property type="protein sequence ID" value="HGN90138.1"/>
    <property type="molecule type" value="Genomic_DNA"/>
</dbReference>
<evidence type="ECO:0000313" key="4">
    <source>
        <dbReference type="EMBL" id="HHN52336.1"/>
    </source>
</evidence>
<evidence type="ECO:0000259" key="1">
    <source>
        <dbReference type="PROSITE" id="PS50043"/>
    </source>
</evidence>
<dbReference type="InterPro" id="IPR016032">
    <property type="entry name" value="Sig_transdc_resp-reg_C-effctor"/>
</dbReference>
<dbReference type="EMBL" id="DRXG01000072">
    <property type="protein sequence ID" value="HHN52336.1"/>
    <property type="molecule type" value="Genomic_DNA"/>
</dbReference>